<dbReference type="InterPro" id="IPR049730">
    <property type="entry name" value="SNF2/RAD54-like_C"/>
</dbReference>
<gene>
    <name evidence="14" type="ORF">AV274_4903</name>
</gene>
<dbReference type="GO" id="GO:0005634">
    <property type="term" value="C:nucleus"/>
    <property type="evidence" value="ECO:0007669"/>
    <property type="project" value="UniProtKB-SubCell"/>
</dbReference>
<dbReference type="Gene3D" id="2.40.50.40">
    <property type="match status" value="2"/>
</dbReference>
<keyword evidence="14" id="KW-0347">Helicase</keyword>
<evidence type="ECO:0000256" key="9">
    <source>
        <dbReference type="ARBA" id="ARBA00023242"/>
    </source>
</evidence>
<dbReference type="InterPro" id="IPR000330">
    <property type="entry name" value="SNF2_N"/>
</dbReference>
<proteinExistence type="predicted"/>
<dbReference type="SMART" id="SM00541">
    <property type="entry name" value="FYRN"/>
    <property type="match status" value="1"/>
</dbReference>
<feature type="compositionally biased region" description="Acidic residues" evidence="10">
    <location>
        <begin position="1420"/>
        <end position="1436"/>
    </location>
</feature>
<dbReference type="InterPro" id="IPR003888">
    <property type="entry name" value="FYrich_N"/>
</dbReference>
<dbReference type="PANTHER" id="PTHR45623:SF11">
    <property type="entry name" value="KISMET, ISOFORM C"/>
    <property type="match status" value="1"/>
</dbReference>
<reference evidence="14 15" key="1">
    <citation type="submission" date="2016-05" db="EMBL/GenBank/DDBJ databases">
        <title>Nuclear genome of Blastocystis sp. subtype 1 NandII.</title>
        <authorList>
            <person name="Gentekaki E."/>
            <person name="Curtis B."/>
            <person name="Stairs C."/>
            <person name="Eme L."/>
            <person name="Herman E."/>
            <person name="Klimes V."/>
            <person name="Arias M.C."/>
            <person name="Elias M."/>
            <person name="Hilliou F."/>
            <person name="Klute M."/>
            <person name="Malik S.-B."/>
            <person name="Pightling A."/>
            <person name="Rachubinski R."/>
            <person name="Salas D."/>
            <person name="Schlacht A."/>
            <person name="Suga H."/>
            <person name="Archibald J."/>
            <person name="Ball S.G."/>
            <person name="Clark G."/>
            <person name="Dacks J."/>
            <person name="Van Der Giezen M."/>
            <person name="Tsaousis A."/>
            <person name="Roger A."/>
        </authorList>
    </citation>
    <scope>NUCLEOTIDE SEQUENCE [LARGE SCALE GENOMIC DNA]</scope>
    <source>
        <strain evidence="15">ATCC 50177 / NandII</strain>
    </source>
</reference>
<evidence type="ECO:0000256" key="4">
    <source>
        <dbReference type="ARBA" id="ARBA00022801"/>
    </source>
</evidence>
<dbReference type="InterPro" id="IPR023780">
    <property type="entry name" value="Chromo_domain"/>
</dbReference>
<evidence type="ECO:0000256" key="7">
    <source>
        <dbReference type="ARBA" id="ARBA00023125"/>
    </source>
</evidence>
<feature type="region of interest" description="Disordered" evidence="10">
    <location>
        <begin position="1817"/>
        <end position="1882"/>
    </location>
</feature>
<keyword evidence="2" id="KW-0677">Repeat</keyword>
<dbReference type="Gene3D" id="1.10.10.60">
    <property type="entry name" value="Homeodomain-like"/>
    <property type="match status" value="1"/>
</dbReference>
<dbReference type="InterPro" id="IPR038718">
    <property type="entry name" value="SNF2-like_sf"/>
</dbReference>
<evidence type="ECO:0000259" key="12">
    <source>
        <dbReference type="PROSITE" id="PS51192"/>
    </source>
</evidence>
<dbReference type="GO" id="GO:0003682">
    <property type="term" value="F:chromatin binding"/>
    <property type="evidence" value="ECO:0007669"/>
    <property type="project" value="TreeGrafter"/>
</dbReference>
<feature type="compositionally biased region" description="Basic residues" evidence="10">
    <location>
        <begin position="1820"/>
        <end position="1832"/>
    </location>
</feature>
<dbReference type="PROSITE" id="PS00598">
    <property type="entry name" value="CHROMO_1"/>
    <property type="match status" value="1"/>
</dbReference>
<dbReference type="CDD" id="cd17995">
    <property type="entry name" value="DEXHc_CHD6_7_8_9"/>
    <property type="match status" value="1"/>
</dbReference>
<dbReference type="Pfam" id="PF00271">
    <property type="entry name" value="Helicase_C"/>
    <property type="match status" value="1"/>
</dbReference>
<dbReference type="Pfam" id="PF00385">
    <property type="entry name" value="Chromo"/>
    <property type="match status" value="1"/>
</dbReference>
<dbReference type="Gene3D" id="3.40.50.10810">
    <property type="entry name" value="Tandem AAA-ATPase domain"/>
    <property type="match status" value="1"/>
</dbReference>
<dbReference type="InterPro" id="IPR002464">
    <property type="entry name" value="DNA/RNA_helicase_DEAH_CS"/>
</dbReference>
<dbReference type="GO" id="GO:0010468">
    <property type="term" value="P:regulation of gene expression"/>
    <property type="evidence" value="ECO:0007669"/>
    <property type="project" value="TreeGrafter"/>
</dbReference>
<dbReference type="GO" id="GO:0005524">
    <property type="term" value="F:ATP binding"/>
    <property type="evidence" value="ECO:0007669"/>
    <property type="project" value="UniProtKB-KW"/>
</dbReference>
<dbReference type="InterPro" id="IPR023779">
    <property type="entry name" value="Chromodomain_CS"/>
</dbReference>
<dbReference type="Gene3D" id="3.40.50.300">
    <property type="entry name" value="P-loop containing nucleotide triphosphate hydrolases"/>
    <property type="match status" value="1"/>
</dbReference>
<sequence length="2320" mass="262384">MPRERSMRSQRGASSKNHRRTVVDDDFIVSDTHVSSSSEEEEEALYDDDVDDTEKSIPTRTRRSRKTAEKYISTLKNELDDSSDTEKEEETMEVEESSSAPKPTTIGNYTVLYKEDALANLRCDHLLFKQSLPIAKWIPVLERMNSRYIRSGSLLHPDRLLSWQALPENEKQQEVEMYLVKWRGLSYLHCSWETRQELTDYEGPHMKQKLQRYDRIEMDVLTEVNAYGTDVFFNPEFVEVDRVLDARIVCEDLEKPQPWDAEPDLQALLPETECGTRGCFVKEFLVKWKGIQYSDISWEVFEDFQDRAAIDLYYKHLKRDVSRNVHSNSYRPSLAQFKKVDASTEYKGGNTLRSYQIEGINWLTWNWANRRNSILADEMGLGKTVQSTMFMYNVLTQYLVKPPFLVVAPLSTLPHWEGEIRRWTDMHVVVLHGSVESRENILKYEWRSKAGEFDVLLTTYEICIVESALLASIPWSGIVVDEAHRLKGKNNKLGDVLRKMEFGCKLLLTGTPLQVSFQFTGEAQNNTEELWSLLNFLQPERFEDLAQFQADFGDMKDASQLEKLHDVLKPYMLRRMKEDVEKSLKPKEETVINVELTALQKKFYRAVYDHNTSVFVGNDSKNLPSLMNIMMELRKCCNHPFLIRGVEAAAIRELCPAQALKAEAAANPSAANGADRIDGVGKLPQTTQDLSNELALKCILGASGKMVLLDKLLPKLKAQGHKVLLFSQMVRMLDIIQDYLTIKGYAFERIDGGVKIGDRQASIDRFSAPNSDRFIFLICTRAGGFGINLTAADTVIIYDSDWNPQNDIQAQARCHRIGQAKAVNVYRLITNRTYEMEMFQRANLKLGLDKAVLNPLKQSIRSDGSTDMAKMTKKDAETLLKYGAYDFFKEEREGRSDELSNAFCEADIDQILEKNTKVITIDSQGGSSFSKASFITDSSMEVDINDPNFWTKVVGLKPADDLVMGPRSRKKVEYAEVEEEDAKNEVFFDDESEWVKADRDNLVKLLLQFGWGQWEPIYNSERMQKHPRSSIRLLCEAIVGQLCTLTRMIEGDCDLRKMGMTAVKAAQAAKEAIVALAPSYDKMTKKDAETLLKYGAYDFFKEEREGRSDELSNAFCEADIDQILEKNTKVITIDSQGGSSFSKASFITDSSMEVDINDPNFWTKVVGLKPADDLVMGPRSRKKVEYAEVEEEDAKNEVFFDDESEWVKADRDNLVKLLLQFGWGQWEPIYNSERMQKHPRSSIRLLCEAIVGQLCTLTRMIEGDCDLRKMGMTAVKAAQAAKEAIVALAPSYDVCKVIVEEYDQSDDPSKTGFLHRYPALVREAAWLHKMARVCGRYLKHLSFLYRLFKDIDAFHIRPQQPVALPKPRRAVRPAPWWGMEEDRDSLLGTKKHGWGNWKAICEDPELCFKQKGVVYHNQKEEEEELIEGEGDADPTEPELAPSNSAATSPTAVSPTTSTASPTTPLAVTSAVTGAVTVVTGTVEETRFFPTTQLLMKRIRRLVDAMETALSKGIQSSLDCAAPSPATPKRPKKMSALFLGSWTIKETKAIRNALLQWGLPLPPSPAVASGKLFTLTAVPLAKETLEREAEFACVCDVVDEMIRSVVSDNEPKHAVPTLPNLGGEPTKSAREVASAYPYHRCPTCQATDQKYCLYCDLYIYLRVLKIEANVLYKSYSDVQFITRYIEENAVKITENPPAKKPPKKEAAAGAAPEVEKGANEVETVIPSVILAQRIYSRLQLFYDLQQLVWRHEHRVLQAFMKRWMTSGLHHQDNVTKGWSPPIHDVALLEGIYRWGVVEWDVLWRDPLLPFYIDENEEHRRKEASKKRGGRRGRPKADAGEPPALPQPPQQFQSSQGAQAEEAAQVGTAAHESRPQYTLEDAKEKKDPSVNRAWLVGGLPSLYVLKRVNAILRFFKQWRSVGVVTRVNEAPMDVGVVIGDGVRRVGVMLGGQHRMTAAEVRVVEEVFWKKNQKIAFHLNYPTKPAAPTRRLEAWGYPTAENELLKAPQAYYKQFYPAQAYPQMPTQLPSQMPAQLPAQLPAQMPAQLQQLPAPLYPQLQQLQLPAQNAFAYPYAARAPFGAVPAQPALAPFFASLAASVAVKQPAQPDPNAQYFRESRAFLQSVQLPLKVKGVTVLSFGRVVTQWKSYHNAKYIWPVGFKSTRMYYSFKNPQQKVLYTSEIIDGGSDGPRFMVTAEDAPEEPLVAATPSAAWQYVLGLIREERMKNGITKSSISISGPDSFGFSYPDVAYCIEGLEGADQCKEYICRKIRDMQKTRSCRAADAAVESHASYKEEVNLPVAFAQKREDGGCMIKEKRVKDQSL</sequence>
<dbReference type="OrthoDB" id="5857104at2759"/>
<dbReference type="InterPro" id="IPR001650">
    <property type="entry name" value="Helicase_C-like"/>
</dbReference>
<evidence type="ECO:0000313" key="15">
    <source>
        <dbReference type="Proteomes" id="UP000078348"/>
    </source>
</evidence>
<dbReference type="InterPro" id="IPR056302">
    <property type="entry name" value="CHD1-2/Hrp3_HTH"/>
</dbReference>
<keyword evidence="9" id="KW-0539">Nucleus</keyword>
<dbReference type="InterPro" id="IPR016197">
    <property type="entry name" value="Chromo-like_dom_sf"/>
</dbReference>
<dbReference type="InterPro" id="IPR000953">
    <property type="entry name" value="Chromo/chromo_shadow_dom"/>
</dbReference>
<keyword evidence="8" id="KW-0804">Transcription</keyword>
<accession>A0A196SAP1</accession>
<dbReference type="SUPFAM" id="SSF54160">
    <property type="entry name" value="Chromo domain-like"/>
    <property type="match status" value="1"/>
</dbReference>
<protein>
    <submittedName>
        <fullName evidence="14">Chromodomain-helicase-DNA-binding protein</fullName>
    </submittedName>
</protein>
<dbReference type="SMART" id="SM00542">
    <property type="entry name" value="FYRC"/>
    <property type="match status" value="1"/>
</dbReference>
<dbReference type="SMART" id="SM00490">
    <property type="entry name" value="HELICc"/>
    <property type="match status" value="1"/>
</dbReference>
<dbReference type="GO" id="GO:0016887">
    <property type="term" value="F:ATP hydrolysis activity"/>
    <property type="evidence" value="ECO:0007669"/>
    <property type="project" value="TreeGrafter"/>
</dbReference>
<dbReference type="PROSITE" id="PS51192">
    <property type="entry name" value="HELICASE_ATP_BIND_1"/>
    <property type="match status" value="1"/>
</dbReference>
<evidence type="ECO:0000256" key="6">
    <source>
        <dbReference type="ARBA" id="ARBA00023015"/>
    </source>
</evidence>
<dbReference type="STRING" id="478820.A0A196SAP1"/>
<dbReference type="GO" id="GO:0003677">
    <property type="term" value="F:DNA binding"/>
    <property type="evidence" value="ECO:0007669"/>
    <property type="project" value="UniProtKB-KW"/>
</dbReference>
<keyword evidence="3" id="KW-0547">Nucleotide-binding</keyword>
<feature type="domain" description="Helicase ATP-binding" evidence="12">
    <location>
        <begin position="364"/>
        <end position="530"/>
    </location>
</feature>
<keyword evidence="4" id="KW-0378">Hydrolase</keyword>
<evidence type="ECO:0000259" key="13">
    <source>
        <dbReference type="PROSITE" id="PS51194"/>
    </source>
</evidence>
<feature type="compositionally biased region" description="Acidic residues" evidence="10">
    <location>
        <begin position="80"/>
        <end position="96"/>
    </location>
</feature>
<dbReference type="SMART" id="SM00487">
    <property type="entry name" value="DEXDc"/>
    <property type="match status" value="1"/>
</dbReference>
<feature type="compositionally biased region" description="Acidic residues" evidence="10">
    <location>
        <begin position="38"/>
        <end position="52"/>
    </location>
</feature>
<evidence type="ECO:0000256" key="5">
    <source>
        <dbReference type="ARBA" id="ARBA00022840"/>
    </source>
</evidence>
<dbReference type="SMART" id="SM00298">
    <property type="entry name" value="CHROMO"/>
    <property type="match status" value="2"/>
</dbReference>
<keyword evidence="15" id="KW-1185">Reference proteome</keyword>
<evidence type="ECO:0000256" key="3">
    <source>
        <dbReference type="ARBA" id="ARBA00022741"/>
    </source>
</evidence>
<dbReference type="GO" id="GO:0140658">
    <property type="term" value="F:ATP-dependent chromatin remodeler activity"/>
    <property type="evidence" value="ECO:0007669"/>
    <property type="project" value="TreeGrafter"/>
</dbReference>
<keyword evidence="5" id="KW-0067">ATP-binding</keyword>
<dbReference type="GO" id="GO:0042393">
    <property type="term" value="F:histone binding"/>
    <property type="evidence" value="ECO:0007669"/>
    <property type="project" value="TreeGrafter"/>
</dbReference>
<comment type="caution">
    <text evidence="14">The sequence shown here is derived from an EMBL/GenBank/DDBJ whole genome shotgun (WGS) entry which is preliminary data.</text>
</comment>
<dbReference type="PROSITE" id="PS00690">
    <property type="entry name" value="DEAH_ATP_HELICASE"/>
    <property type="match status" value="1"/>
</dbReference>
<dbReference type="Pfam" id="PF23588">
    <property type="entry name" value="HTH_CHD1_Hrp3"/>
    <property type="match status" value="1"/>
</dbReference>
<feature type="region of interest" description="Disordered" evidence="10">
    <location>
        <begin position="1419"/>
        <end position="1463"/>
    </location>
</feature>
<dbReference type="CDD" id="cd18793">
    <property type="entry name" value="SF2_C_SNF"/>
    <property type="match status" value="1"/>
</dbReference>
<feature type="region of interest" description="Disordered" evidence="10">
    <location>
        <begin position="1"/>
        <end position="106"/>
    </location>
</feature>
<dbReference type="Pfam" id="PF05964">
    <property type="entry name" value="FYRN"/>
    <property type="match status" value="1"/>
</dbReference>
<keyword evidence="6" id="KW-0805">Transcription regulation</keyword>
<dbReference type="GO" id="GO:0004386">
    <property type="term" value="F:helicase activity"/>
    <property type="evidence" value="ECO:0007669"/>
    <property type="project" value="UniProtKB-KW"/>
</dbReference>
<dbReference type="PROSITE" id="PS51194">
    <property type="entry name" value="HELICASE_CTER"/>
    <property type="match status" value="1"/>
</dbReference>
<feature type="domain" description="Chromo" evidence="11">
    <location>
        <begin position="155"/>
        <end position="225"/>
    </location>
</feature>
<dbReference type="Proteomes" id="UP000078348">
    <property type="component" value="Unassembled WGS sequence"/>
</dbReference>
<evidence type="ECO:0000259" key="11">
    <source>
        <dbReference type="PROSITE" id="PS50013"/>
    </source>
</evidence>
<dbReference type="EMBL" id="LXWW01000404">
    <property type="protein sequence ID" value="OAO13401.1"/>
    <property type="molecule type" value="Genomic_DNA"/>
</dbReference>
<comment type="subcellular location">
    <subcellularLocation>
        <location evidence="1">Nucleus</location>
    </subcellularLocation>
</comment>
<dbReference type="PROSITE" id="PS51543">
    <property type="entry name" value="FYRC"/>
    <property type="match status" value="1"/>
</dbReference>
<feature type="domain" description="Chromo" evidence="11">
    <location>
        <begin position="238"/>
        <end position="315"/>
    </location>
</feature>
<dbReference type="GO" id="GO:0000785">
    <property type="term" value="C:chromatin"/>
    <property type="evidence" value="ECO:0007669"/>
    <property type="project" value="TreeGrafter"/>
</dbReference>
<evidence type="ECO:0000256" key="8">
    <source>
        <dbReference type="ARBA" id="ARBA00023163"/>
    </source>
</evidence>
<dbReference type="PANTHER" id="PTHR45623">
    <property type="entry name" value="CHROMODOMAIN-HELICASE-DNA-BINDING PROTEIN 3-RELATED-RELATED"/>
    <property type="match status" value="1"/>
</dbReference>
<dbReference type="PROSITE" id="PS50013">
    <property type="entry name" value="CHROMO_2"/>
    <property type="match status" value="2"/>
</dbReference>
<dbReference type="InterPro" id="IPR014001">
    <property type="entry name" value="Helicase_ATP-bd"/>
</dbReference>
<dbReference type="InterPro" id="IPR027417">
    <property type="entry name" value="P-loop_NTPase"/>
</dbReference>
<evidence type="ECO:0000313" key="14">
    <source>
        <dbReference type="EMBL" id="OAO13401.1"/>
    </source>
</evidence>
<evidence type="ECO:0000256" key="10">
    <source>
        <dbReference type="SAM" id="MobiDB-lite"/>
    </source>
</evidence>
<dbReference type="Gene3D" id="3.30.160.360">
    <property type="match status" value="1"/>
</dbReference>
<dbReference type="Pfam" id="PF00176">
    <property type="entry name" value="SNF2-rel_dom"/>
    <property type="match status" value="1"/>
</dbReference>
<feature type="compositionally biased region" description="Low complexity" evidence="10">
    <location>
        <begin position="1439"/>
        <end position="1463"/>
    </location>
</feature>
<dbReference type="PROSITE" id="PS51542">
    <property type="entry name" value="FYRN"/>
    <property type="match status" value="1"/>
</dbReference>
<feature type="compositionally biased region" description="Low complexity" evidence="10">
    <location>
        <begin position="1848"/>
        <end position="1868"/>
    </location>
</feature>
<dbReference type="SUPFAM" id="SSF52540">
    <property type="entry name" value="P-loop containing nucleoside triphosphate hydrolases"/>
    <property type="match status" value="2"/>
</dbReference>
<dbReference type="Pfam" id="PF05965">
    <property type="entry name" value="FYRC"/>
    <property type="match status" value="1"/>
</dbReference>
<keyword evidence="7 14" id="KW-0238">DNA-binding</keyword>
<name>A0A196SAP1_BLAHN</name>
<dbReference type="InterPro" id="IPR003889">
    <property type="entry name" value="FYrich_C"/>
</dbReference>
<feature type="domain" description="Helicase C-terminal" evidence="13">
    <location>
        <begin position="708"/>
        <end position="864"/>
    </location>
</feature>
<evidence type="ECO:0000256" key="1">
    <source>
        <dbReference type="ARBA" id="ARBA00004123"/>
    </source>
</evidence>
<evidence type="ECO:0000256" key="2">
    <source>
        <dbReference type="ARBA" id="ARBA00022737"/>
    </source>
</evidence>
<organism evidence="14 15">
    <name type="scientific">Blastocystis sp. subtype 1 (strain ATCC 50177 / NandII)</name>
    <dbReference type="NCBI Taxonomy" id="478820"/>
    <lineage>
        <taxon>Eukaryota</taxon>
        <taxon>Sar</taxon>
        <taxon>Stramenopiles</taxon>
        <taxon>Bigyra</taxon>
        <taxon>Opalozoa</taxon>
        <taxon>Opalinata</taxon>
        <taxon>Blastocystidae</taxon>
        <taxon>Blastocystis</taxon>
    </lineage>
</organism>